<dbReference type="InterPro" id="IPR014710">
    <property type="entry name" value="RmlC-like_jellyroll"/>
</dbReference>
<evidence type="ECO:0000313" key="2">
    <source>
        <dbReference type="EMBL" id="VFJ56396.1"/>
    </source>
</evidence>
<dbReference type="EMBL" id="CAADEW010000004">
    <property type="protein sequence ID" value="VFJ43476.1"/>
    <property type="molecule type" value="Genomic_DNA"/>
</dbReference>
<evidence type="ECO:0000313" key="1">
    <source>
        <dbReference type="EMBL" id="VFJ43476.1"/>
    </source>
</evidence>
<proteinExistence type="predicted"/>
<dbReference type="Gene3D" id="2.60.120.10">
    <property type="entry name" value="Jelly Rolls"/>
    <property type="match status" value="1"/>
</dbReference>
<accession>A0A450RWB1</accession>
<protein>
    <submittedName>
        <fullName evidence="1">Predicted metal-dependent enzyme of the double-stranded beta helix superfamily</fullName>
    </submittedName>
</protein>
<dbReference type="AlphaFoldDB" id="A0A450RWB1"/>
<sequence>MLEDSEAVPSNCKLGEIMFDHERFIADCQAALMEDSSYKGVREVVARAVSNPAAVIKGLGYPQQSGVQRLYCSDDLTILNVIWGAHMTIMPHNHEMWAVIGIYTGREDNILWRRSADEANGKITAIGAKALVERDAFPLGRDAIHSVTNPIPRLTGAIHIYGGNFFDIKRSEWDPETLLEQPYDIEKNMRLFEQGNTGTS</sequence>
<dbReference type="SUPFAM" id="SSF51182">
    <property type="entry name" value="RmlC-like cupins"/>
    <property type="match status" value="1"/>
</dbReference>
<gene>
    <name evidence="1" type="ORF">BECKFW1821A_GA0114235_100426</name>
    <name evidence="2" type="ORF">BECKFW1821B_GA0114236_102726</name>
</gene>
<name>A0A450RWB1_9GAMM</name>
<dbReference type="EMBL" id="CAADFD010000027">
    <property type="protein sequence ID" value="VFJ56396.1"/>
    <property type="molecule type" value="Genomic_DNA"/>
</dbReference>
<organism evidence="1">
    <name type="scientific">Candidatus Kentrum sp. FW</name>
    <dbReference type="NCBI Taxonomy" id="2126338"/>
    <lineage>
        <taxon>Bacteria</taxon>
        <taxon>Pseudomonadati</taxon>
        <taxon>Pseudomonadota</taxon>
        <taxon>Gammaproteobacteria</taxon>
        <taxon>Candidatus Kentrum</taxon>
    </lineage>
</organism>
<reference evidence="1" key="1">
    <citation type="submission" date="2019-02" db="EMBL/GenBank/DDBJ databases">
        <authorList>
            <person name="Gruber-Vodicka R. H."/>
            <person name="Seah K. B. B."/>
        </authorList>
    </citation>
    <scope>NUCLEOTIDE SEQUENCE</scope>
    <source>
        <strain evidence="2">BECK_BZ106</strain>
        <strain evidence="1">BECK_BZ15</strain>
    </source>
</reference>
<dbReference type="InterPro" id="IPR011051">
    <property type="entry name" value="RmlC_Cupin_sf"/>
</dbReference>